<evidence type="ECO:0000313" key="1">
    <source>
        <dbReference type="EMBL" id="MXU96297.1"/>
    </source>
</evidence>
<accession>A0A6B0V2B2</accession>
<protein>
    <submittedName>
        <fullName evidence="1">Putative secreted protein</fullName>
    </submittedName>
</protein>
<dbReference type="EMBL" id="GIFC01014214">
    <property type="protein sequence ID" value="MXU96297.1"/>
    <property type="molecule type" value="Transcribed_RNA"/>
</dbReference>
<reference evidence="1" key="1">
    <citation type="submission" date="2019-12" db="EMBL/GenBank/DDBJ databases">
        <title>An insight into the sialome of adult female Ixodes ricinus ticks feeding for 6 days.</title>
        <authorList>
            <person name="Perner J."/>
            <person name="Ribeiro J.M.C."/>
        </authorList>
    </citation>
    <scope>NUCLEOTIDE SEQUENCE</scope>
    <source>
        <strain evidence="1">Semi-engorged</strain>
        <tissue evidence="1">Salivary glands</tissue>
    </source>
</reference>
<organism evidence="1">
    <name type="scientific">Ixodes ricinus</name>
    <name type="common">Common tick</name>
    <name type="synonym">Acarus ricinus</name>
    <dbReference type="NCBI Taxonomy" id="34613"/>
    <lineage>
        <taxon>Eukaryota</taxon>
        <taxon>Metazoa</taxon>
        <taxon>Ecdysozoa</taxon>
        <taxon>Arthropoda</taxon>
        <taxon>Chelicerata</taxon>
        <taxon>Arachnida</taxon>
        <taxon>Acari</taxon>
        <taxon>Parasitiformes</taxon>
        <taxon>Ixodida</taxon>
        <taxon>Ixodoidea</taxon>
        <taxon>Ixodidae</taxon>
        <taxon>Ixodinae</taxon>
        <taxon>Ixodes</taxon>
    </lineage>
</organism>
<dbReference type="PANTHER" id="PTHR33426:SF45">
    <property type="entry name" value="IMMUNODEFICIENCY LENTIVIRAL MATRIX N-TERMINAL DOMAIN-CONTAINING PROTEIN-RELATED"/>
    <property type="match status" value="1"/>
</dbReference>
<name>A0A6B0V2B2_IXORI</name>
<sequence>MRPARAVRRLRCRILTVVLLVVLLQLVPPRAAVLTVRALERLVVQVYPLVAHQVAALDERPPAHGTHMRPHRRVGPRVGLKLAPLGRHVRAARKLAAEHVPGVQATVRDEMGLVLGRKTAHVTQVGPVCTVALEVLLERALECERAAAVVAAKRAFSSVAPHVGDQVRLLTAAVVARATAERPLVSVLHPVQQEQLDPLALVRARVAAERR</sequence>
<dbReference type="PANTHER" id="PTHR33426">
    <property type="entry name" value="C2H2-TYPE DOMAIN-CONTAINING PROTEIN"/>
    <property type="match status" value="1"/>
</dbReference>
<dbReference type="AlphaFoldDB" id="A0A6B0V2B2"/>
<proteinExistence type="predicted"/>